<reference evidence="1 2" key="1">
    <citation type="submission" date="2019-08" db="EMBL/GenBank/DDBJ databases">
        <title>Whole genome of Aphis craccivora.</title>
        <authorList>
            <person name="Voronova N.V."/>
            <person name="Shulinski R.S."/>
            <person name="Bandarenka Y.V."/>
            <person name="Zhorov D.G."/>
            <person name="Warner D."/>
        </authorList>
    </citation>
    <scope>NUCLEOTIDE SEQUENCE [LARGE SCALE GENOMIC DNA]</scope>
    <source>
        <strain evidence="1">180601</strain>
        <tissue evidence="1">Whole Body</tissue>
    </source>
</reference>
<dbReference type="OrthoDB" id="6623690at2759"/>
<comment type="caution">
    <text evidence="1">The sequence shown here is derived from an EMBL/GenBank/DDBJ whole genome shotgun (WGS) entry which is preliminary data.</text>
</comment>
<dbReference type="AlphaFoldDB" id="A0A6G0YFG0"/>
<proteinExistence type="predicted"/>
<accession>A0A6G0YFG0</accession>
<protein>
    <submittedName>
        <fullName evidence="1">Neuroblastoma-amplified sequence-like</fullName>
    </submittedName>
</protein>
<dbReference type="EMBL" id="VUJU01004322">
    <property type="protein sequence ID" value="KAF0754758.1"/>
    <property type="molecule type" value="Genomic_DNA"/>
</dbReference>
<gene>
    <name evidence="1" type="ORF">FWK35_00013627</name>
</gene>
<name>A0A6G0YFG0_APHCR</name>
<organism evidence="1 2">
    <name type="scientific">Aphis craccivora</name>
    <name type="common">Cowpea aphid</name>
    <dbReference type="NCBI Taxonomy" id="307492"/>
    <lineage>
        <taxon>Eukaryota</taxon>
        <taxon>Metazoa</taxon>
        <taxon>Ecdysozoa</taxon>
        <taxon>Arthropoda</taxon>
        <taxon>Hexapoda</taxon>
        <taxon>Insecta</taxon>
        <taxon>Pterygota</taxon>
        <taxon>Neoptera</taxon>
        <taxon>Paraneoptera</taxon>
        <taxon>Hemiptera</taxon>
        <taxon>Sternorrhyncha</taxon>
        <taxon>Aphidomorpha</taxon>
        <taxon>Aphidoidea</taxon>
        <taxon>Aphididae</taxon>
        <taxon>Aphidini</taxon>
        <taxon>Aphis</taxon>
        <taxon>Aphis</taxon>
    </lineage>
</organism>
<sequence length="151" mass="18286">MFLLFYGPTWESVYQKSQNELKKVVNYLSLRKLLLNIKKTIFMTFTINKENVPSDKITVHYCRDKEQCNNNIFKLISKVPFTWYLGITYYESLRWNVHIDNIVMCLRISVYKFYELKDIFPTNIVRNIYLSLFQAIFQWHSSMGRSYLESY</sequence>
<dbReference type="Proteomes" id="UP000478052">
    <property type="component" value="Unassembled WGS sequence"/>
</dbReference>
<keyword evidence="2" id="KW-1185">Reference proteome</keyword>
<evidence type="ECO:0000313" key="2">
    <source>
        <dbReference type="Proteomes" id="UP000478052"/>
    </source>
</evidence>
<evidence type="ECO:0000313" key="1">
    <source>
        <dbReference type="EMBL" id="KAF0754758.1"/>
    </source>
</evidence>